<dbReference type="OMA" id="AADCKTI"/>
<reference evidence="2" key="2">
    <citation type="submission" date="2013-04" db="UniProtKB">
        <authorList>
            <consortium name="EnsemblPlants"/>
        </authorList>
    </citation>
    <scope>IDENTIFICATION</scope>
</reference>
<protein>
    <submittedName>
        <fullName evidence="2">Uncharacterized protein</fullName>
    </submittedName>
</protein>
<proteinExistence type="predicted"/>
<reference evidence="2" key="1">
    <citation type="journal article" date="2013" name="Nat. Commun.">
        <title>Whole-genome sequencing of Oryza brachyantha reveals mechanisms underlying Oryza genome evolution.</title>
        <authorList>
            <person name="Chen J."/>
            <person name="Huang Q."/>
            <person name="Gao D."/>
            <person name="Wang J."/>
            <person name="Lang Y."/>
            <person name="Liu T."/>
            <person name="Li B."/>
            <person name="Bai Z."/>
            <person name="Luis Goicoechea J."/>
            <person name="Liang C."/>
            <person name="Chen C."/>
            <person name="Zhang W."/>
            <person name="Sun S."/>
            <person name="Liao Y."/>
            <person name="Zhang X."/>
            <person name="Yang L."/>
            <person name="Song C."/>
            <person name="Wang M."/>
            <person name="Shi J."/>
            <person name="Liu G."/>
            <person name="Liu J."/>
            <person name="Zhou H."/>
            <person name="Zhou W."/>
            <person name="Yu Q."/>
            <person name="An N."/>
            <person name="Chen Y."/>
            <person name="Cai Q."/>
            <person name="Wang B."/>
            <person name="Liu B."/>
            <person name="Min J."/>
            <person name="Huang Y."/>
            <person name="Wu H."/>
            <person name="Li Z."/>
            <person name="Zhang Y."/>
            <person name="Yin Y."/>
            <person name="Song W."/>
            <person name="Jiang J."/>
            <person name="Jackson S.A."/>
            <person name="Wing R.A."/>
            <person name="Wang J."/>
            <person name="Chen M."/>
        </authorList>
    </citation>
    <scope>NUCLEOTIDE SEQUENCE [LARGE SCALE GENOMIC DNA]</scope>
    <source>
        <strain evidence="2">cv. IRGC 101232</strain>
    </source>
</reference>
<feature type="chain" id="PRO_5003775676" evidence="1">
    <location>
        <begin position="26"/>
        <end position="89"/>
    </location>
</feature>
<dbReference type="Proteomes" id="UP000006038">
    <property type="component" value="Chromosome 11"/>
</dbReference>
<organism evidence="2">
    <name type="scientific">Oryza brachyantha</name>
    <name type="common">malo sina</name>
    <dbReference type="NCBI Taxonomy" id="4533"/>
    <lineage>
        <taxon>Eukaryota</taxon>
        <taxon>Viridiplantae</taxon>
        <taxon>Streptophyta</taxon>
        <taxon>Embryophyta</taxon>
        <taxon>Tracheophyta</taxon>
        <taxon>Spermatophyta</taxon>
        <taxon>Magnoliopsida</taxon>
        <taxon>Liliopsida</taxon>
        <taxon>Poales</taxon>
        <taxon>Poaceae</taxon>
        <taxon>BOP clade</taxon>
        <taxon>Oryzoideae</taxon>
        <taxon>Oryzeae</taxon>
        <taxon>Oryzinae</taxon>
        <taxon>Oryza</taxon>
    </lineage>
</organism>
<feature type="signal peptide" evidence="1">
    <location>
        <begin position="1"/>
        <end position="25"/>
    </location>
</feature>
<keyword evidence="3" id="KW-1185">Reference proteome</keyword>
<dbReference type="EnsemblPlants" id="OB11G22840.1">
    <property type="protein sequence ID" value="OB11G22840.1"/>
    <property type="gene ID" value="OB11G22840"/>
</dbReference>
<accession>J3N8Z8</accession>
<keyword evidence="1" id="KW-0732">Signal</keyword>
<evidence type="ECO:0000313" key="3">
    <source>
        <dbReference type="Proteomes" id="UP000006038"/>
    </source>
</evidence>
<dbReference type="AlphaFoldDB" id="J3N8Z8"/>
<name>J3N8Z8_ORYBR</name>
<dbReference type="Gramene" id="OB11G22840.1">
    <property type="protein sequence ID" value="OB11G22840.1"/>
    <property type="gene ID" value="OB11G22840"/>
</dbReference>
<sequence length="89" mass="9471">MKTSHIMIFSLVLLVLSSDTEIAAARATSHGTLAPPDCKTILLPAYCDDIKTCIPLCSHNDPLNPVPSQLLSVICLDLGCQCTFCPKAA</sequence>
<dbReference type="HOGENOM" id="CLU_169225_0_0_1"/>
<evidence type="ECO:0000313" key="2">
    <source>
        <dbReference type="EnsemblPlants" id="OB11G22840.1"/>
    </source>
</evidence>
<evidence type="ECO:0000256" key="1">
    <source>
        <dbReference type="SAM" id="SignalP"/>
    </source>
</evidence>